<evidence type="ECO:0000313" key="3">
    <source>
        <dbReference type="EMBL" id="CAA6828688.1"/>
    </source>
</evidence>
<sequence length="260" mass="29581">MNKLTTLTELFKPDFKKLPAKTLIELESTEEFRQLREQIHQELPKGNWEIIRSELLRQVATLFDIKTQPILLESWKTHQDVEREINKQRTNNDSEMHIISLDDHDIRSSHTPNLELQIGDKLTGHLRVFIGVVFNLKNISLKIQHGDIQEVLSGNMQGHGFMQYQNATLIEKDFLACDISGIIEPVDNTPSVNHTENSTSAPGLSQEPATVGETQVTVAPIKTHSPPPPKPEDIVRSNMMQFAFGILLALFAVFLFWQLK</sequence>
<name>A0A6S6UAF1_9GAMM</name>
<feature type="transmembrane region" description="Helical" evidence="2">
    <location>
        <begin position="239"/>
        <end position="257"/>
    </location>
</feature>
<proteinExistence type="predicted"/>
<dbReference type="AlphaFoldDB" id="A0A6S6UAF1"/>
<keyword evidence="2" id="KW-0472">Membrane</keyword>
<accession>A0A6S6UAF1</accession>
<organism evidence="3">
    <name type="scientific">uncultured Thiotrichaceae bacterium</name>
    <dbReference type="NCBI Taxonomy" id="298394"/>
    <lineage>
        <taxon>Bacteria</taxon>
        <taxon>Pseudomonadati</taxon>
        <taxon>Pseudomonadota</taxon>
        <taxon>Gammaproteobacteria</taxon>
        <taxon>Thiotrichales</taxon>
        <taxon>Thiotrichaceae</taxon>
        <taxon>environmental samples</taxon>
    </lineage>
</organism>
<feature type="compositionally biased region" description="Polar residues" evidence="1">
    <location>
        <begin position="188"/>
        <end position="203"/>
    </location>
</feature>
<gene>
    <name evidence="3" type="ORF">HELGO_WM9570</name>
</gene>
<feature type="region of interest" description="Disordered" evidence="1">
    <location>
        <begin position="187"/>
        <end position="210"/>
    </location>
</feature>
<evidence type="ECO:0000256" key="2">
    <source>
        <dbReference type="SAM" id="Phobius"/>
    </source>
</evidence>
<dbReference type="EMBL" id="CACVAY010000151">
    <property type="protein sequence ID" value="CAA6828688.1"/>
    <property type="molecule type" value="Genomic_DNA"/>
</dbReference>
<keyword evidence="2" id="KW-1133">Transmembrane helix</keyword>
<keyword evidence="2" id="KW-0812">Transmembrane</keyword>
<protein>
    <submittedName>
        <fullName evidence="3">Uncharacterized protein</fullName>
    </submittedName>
</protein>
<reference evidence="3" key="1">
    <citation type="submission" date="2020-01" db="EMBL/GenBank/DDBJ databases">
        <authorList>
            <person name="Meier V. D."/>
            <person name="Meier V D."/>
        </authorList>
    </citation>
    <scope>NUCLEOTIDE SEQUENCE</scope>
    <source>
        <strain evidence="3">HLG_WM_MAG_07</strain>
    </source>
</reference>
<evidence type="ECO:0000256" key="1">
    <source>
        <dbReference type="SAM" id="MobiDB-lite"/>
    </source>
</evidence>